<evidence type="ECO:0000313" key="4">
    <source>
        <dbReference type="Proteomes" id="UP000000305"/>
    </source>
</evidence>
<dbReference type="EMBL" id="GL732558">
    <property type="protein sequence ID" value="EFX78240.1"/>
    <property type="molecule type" value="Genomic_DNA"/>
</dbReference>
<dbReference type="eggNOG" id="ENOG502SD1W">
    <property type="taxonomic scope" value="Eukaryota"/>
</dbReference>
<accession>E9GQ37</accession>
<dbReference type="PhylomeDB" id="E9GQ37"/>
<proteinExistence type="predicted"/>
<dbReference type="FunFam" id="3.40.50.300:FF:003224">
    <property type="entry name" value="Uncharacterized protein"/>
    <property type="match status" value="1"/>
</dbReference>
<organism evidence="3 4">
    <name type="scientific">Daphnia pulex</name>
    <name type="common">Water flea</name>
    <dbReference type="NCBI Taxonomy" id="6669"/>
    <lineage>
        <taxon>Eukaryota</taxon>
        <taxon>Metazoa</taxon>
        <taxon>Ecdysozoa</taxon>
        <taxon>Arthropoda</taxon>
        <taxon>Crustacea</taxon>
        <taxon>Branchiopoda</taxon>
        <taxon>Diplostraca</taxon>
        <taxon>Cladocera</taxon>
        <taxon>Anomopoda</taxon>
        <taxon>Daphniidae</taxon>
        <taxon>Daphnia</taxon>
    </lineage>
</organism>
<dbReference type="Gene3D" id="3.40.50.300">
    <property type="entry name" value="P-loop containing nucleotide triphosphate hydrolases"/>
    <property type="match status" value="1"/>
</dbReference>
<dbReference type="InterPro" id="IPR007111">
    <property type="entry name" value="NACHT_NTPase"/>
</dbReference>
<feature type="compositionally biased region" description="Polar residues" evidence="1">
    <location>
        <begin position="13"/>
        <end position="29"/>
    </location>
</feature>
<evidence type="ECO:0000259" key="2">
    <source>
        <dbReference type="Pfam" id="PF05729"/>
    </source>
</evidence>
<feature type="domain" description="NACHT" evidence="2">
    <location>
        <begin position="378"/>
        <end position="532"/>
    </location>
</feature>
<dbReference type="InterPro" id="IPR027417">
    <property type="entry name" value="P-loop_NTPase"/>
</dbReference>
<dbReference type="HOGENOM" id="CLU_002013_0_0_1"/>
<name>E9GQ37_DAPPU</name>
<dbReference type="Proteomes" id="UP000000305">
    <property type="component" value="Unassembled WGS sequence"/>
</dbReference>
<dbReference type="SUPFAM" id="SSF52540">
    <property type="entry name" value="P-loop containing nucleoside triphosphate hydrolases"/>
    <property type="match status" value="1"/>
</dbReference>
<dbReference type="KEGG" id="dpx:DAPPUDRAFT_105507"/>
<reference evidence="3 4" key="1">
    <citation type="journal article" date="2011" name="Science">
        <title>The ecoresponsive genome of Daphnia pulex.</title>
        <authorList>
            <person name="Colbourne J.K."/>
            <person name="Pfrender M.E."/>
            <person name="Gilbert D."/>
            <person name="Thomas W.K."/>
            <person name="Tucker A."/>
            <person name="Oakley T.H."/>
            <person name="Tokishita S."/>
            <person name="Aerts A."/>
            <person name="Arnold G.J."/>
            <person name="Basu M.K."/>
            <person name="Bauer D.J."/>
            <person name="Caceres C.E."/>
            <person name="Carmel L."/>
            <person name="Casola C."/>
            <person name="Choi J.H."/>
            <person name="Detter J.C."/>
            <person name="Dong Q."/>
            <person name="Dusheyko S."/>
            <person name="Eads B.D."/>
            <person name="Frohlich T."/>
            <person name="Geiler-Samerotte K.A."/>
            <person name="Gerlach D."/>
            <person name="Hatcher P."/>
            <person name="Jogdeo S."/>
            <person name="Krijgsveld J."/>
            <person name="Kriventseva E.V."/>
            <person name="Kultz D."/>
            <person name="Laforsch C."/>
            <person name="Lindquist E."/>
            <person name="Lopez J."/>
            <person name="Manak J.R."/>
            <person name="Muller J."/>
            <person name="Pangilinan J."/>
            <person name="Patwardhan R.P."/>
            <person name="Pitluck S."/>
            <person name="Pritham E.J."/>
            <person name="Rechtsteiner A."/>
            <person name="Rho M."/>
            <person name="Rogozin I.B."/>
            <person name="Sakarya O."/>
            <person name="Salamov A."/>
            <person name="Schaack S."/>
            <person name="Shapiro H."/>
            <person name="Shiga Y."/>
            <person name="Skalitzky C."/>
            <person name="Smith Z."/>
            <person name="Souvorov A."/>
            <person name="Sung W."/>
            <person name="Tang Z."/>
            <person name="Tsuchiya D."/>
            <person name="Tu H."/>
            <person name="Vos H."/>
            <person name="Wang M."/>
            <person name="Wolf Y.I."/>
            <person name="Yamagata H."/>
            <person name="Yamada T."/>
            <person name="Ye Y."/>
            <person name="Shaw J.R."/>
            <person name="Andrews J."/>
            <person name="Crease T.J."/>
            <person name="Tang H."/>
            <person name="Lucas S.M."/>
            <person name="Robertson H.M."/>
            <person name="Bork P."/>
            <person name="Koonin E.V."/>
            <person name="Zdobnov E.M."/>
            <person name="Grigoriev I.V."/>
            <person name="Lynch M."/>
            <person name="Boore J.L."/>
        </authorList>
    </citation>
    <scope>NUCLEOTIDE SEQUENCE [LARGE SCALE GENOMIC DNA]</scope>
</reference>
<dbReference type="InParanoid" id="E9GQ37"/>
<feature type="region of interest" description="Disordered" evidence="1">
    <location>
        <begin position="1"/>
        <end position="30"/>
    </location>
</feature>
<dbReference type="OrthoDB" id="6745084at2759"/>
<dbReference type="PANTHER" id="PTHR46312">
    <property type="entry name" value="NACHT DOMAIN-CONTAINING PROTEIN"/>
    <property type="match status" value="1"/>
</dbReference>
<protein>
    <recommendedName>
        <fullName evidence="2">NACHT domain-containing protein</fullName>
    </recommendedName>
</protein>
<evidence type="ECO:0000256" key="1">
    <source>
        <dbReference type="SAM" id="MobiDB-lite"/>
    </source>
</evidence>
<dbReference type="PANTHER" id="PTHR46312:SF2">
    <property type="entry name" value="NUCLEOTIDE-BINDING OLIGOMERIZATION DOMAIN-CONTAINING PROTEIN 2-LIKE"/>
    <property type="match status" value="1"/>
</dbReference>
<gene>
    <name evidence="3" type="ORF">DAPPUDRAFT_105507</name>
</gene>
<dbReference type="Pfam" id="PF05729">
    <property type="entry name" value="NACHT"/>
    <property type="match status" value="1"/>
</dbReference>
<sequence>MDPSKNPKRPSNDDATSASKTSTPQSKNEIQFKKLSLNEEIISKCDKKLLKAASFKYQKQSNEQCEFNDEAIQEMAENLNQLLTSPNKIERIATKLPKRTAAKVIAALEKFRLEQPIASDKVQKKCYQRKDSYLMTSFSSLQESAFKNILTNNNFYCQLLVAVCEGEGHNCSLCASTKDDDYYRSKITNKIIIINHCEDAGAFDDLKFTELSERFKKILLSKKILFQGTLQTVESLIQQSGKAGCSPANVIDLDSMEELIQIESIEIPSPTSSSFEKSFYIPRRLTRSTFPFSDNFWSQVDKEMGHSVAEQLKTKCKVNSNGEIQWFVAHDKKSKIWEEMISLLEKINSPISPSESRSSISEDDLLFDWNLQNKLPGVVIISGVAGTGKSSILSHYYEQIKNKDPGHWVILINLSDHSEAFSKLDYRSIDKLTVVHFLINLSVVTGQSKFARLLLKHRLETGDRIVVMLDGFDESHYKDNVILVINTLKQMKSVGLYVTTRSHTAGYLQLQLSQLAYNLDDFSKENQINYLTSLWKRELGDENVQLFATSSLVDQMAKSLKDKEMVFIGIPLHCRILAECYKSQVQRTNNQQEFDLLLKEINRLNLKLPNLYRLIVKNKQQIYIDARENSDSSIDNQVKTLQQFLRDLAIKTIVSGQDDVNLLLGNSAANTLLKLGHDYIRFGLLETNAEGKAQFSHRTYAEYYIAEHLYKWLLLDDDKEKSLPIVEKNAREFIRVNIILTKNHYAGVLVFFDSMLKEIDNENIKWREIIDKKREIPLRFKIFTKLWKSTKNAQEILLNAIKNRNVNIFKFLFDCFDVTFDSAEFRKVMRPAIHAPNFQIFENFTGENSSETFKRFIKHYDIAADKSEVNKIFSAIQRELPHTKFRDWDNKEEKRKIVDLVLDFLLKHKESLKHIETEKRPEEILLHVRALHFFMCNNYYANQLKKWLELLSHLYDDESFAKLFLKTERQARLDCQNSPVNIRPTLTILRDIGRNGLLERICRLVLLWDYQTYESFYLVSTGQSHPLLRLTRLQQAAFNGATPTVMEIIEEEPETSKGELLGNTSEENEAINVGKSIEEIMDDDMVRNDQSFTPLYLAAAQGHKEVCRKLMVLLKNDWLEGVFGALRDAVYVRKIEMFELILRTVKEEMGQDYLLKLLKSKYPGGNTNYDLYWAAIILDGGDNDKKLWYRKVADIIVHEGEGNEQHWDDLNDFVLRDQHSIKSLEYVDPDTAKKMIMARGFKNWIQRLLDIHISEGFYFLFQKYEDKLTGCMGLFDESRLSSDFLVIFTSSKDGEGNHKTSHWARILQTDYVPEKFERINYSSNNLLNSFMNYLELIFAELSQGEINERLFDDEGIVAITRSLLKHGRKSLVNWMLDYIAVGNKTDIKQHLLVKLIKEIKNIIAPVTEEAKSQWILYGHVNIIWTRIKILVFIMDNANYSTNLSELVCAILEQHCNKINETGCSIWSCYFDNVDGRSEEMALNKMDNFLKYVMDTSGESDVRKLVQGNIFNALTHWNDSRLNVLLHQLMSDEKQTKEIGRQIVKEALEMMNELSFCARVCYWKNIQQFVDYADSGELTKLTQIITQKYQIKYDDKENSVWSSYLHDEYFYTMESVSYVNEILPRNVNKFLKNVSEKLGQTKVKQLVFHEQNDLYGDKITAIQFAKSERNYSLVNALLTHLKKEN</sequence>
<evidence type="ECO:0000313" key="3">
    <source>
        <dbReference type="EMBL" id="EFX78240.1"/>
    </source>
</evidence>
<keyword evidence="4" id="KW-1185">Reference proteome</keyword>